<sequence>MNRKKNNLLSSKEIIWLLVLTVAILTSPYIFIQTSFWFSLDNDTSAKIGDSIGGITAPFIGLLSSILVYIAFKAQYRANQDIKNQFQQQSEDFLFFKLMDGLYDRIRSAVISDIKGNEQTGHQVLTLLSKRFRSHLSGACQNIGFNLLVTNPQDLKNEYFDMIVEDLSLSSFSTGNDLKLHIESFELENDRRIALNELRFKMGDVYKNIGKSEFYFLSFENRRNIYNDIYNRIFEDFGGFINSYIINIEYLLKFIKQHKENDFYFDYLKSNMTVFEKILIFYYCTSNESSPILKKLLKEFKILEDLVTSRKLLFNINSENEFQNELDEILKTNL</sequence>
<comment type="caution">
    <text evidence="2">The sequence shown here is derived from an EMBL/GenBank/DDBJ whole genome shotgun (WGS) entry which is preliminary data.</text>
</comment>
<accession>A0ABU9HVW7</accession>
<keyword evidence="1" id="KW-1133">Transmembrane helix</keyword>
<organism evidence="2 3">
    <name type="scientific">Flavobacterium arundinis</name>
    <dbReference type="NCBI Taxonomy" id="3139143"/>
    <lineage>
        <taxon>Bacteria</taxon>
        <taxon>Pseudomonadati</taxon>
        <taxon>Bacteroidota</taxon>
        <taxon>Flavobacteriia</taxon>
        <taxon>Flavobacteriales</taxon>
        <taxon>Flavobacteriaceae</taxon>
        <taxon>Flavobacterium</taxon>
    </lineage>
</organism>
<keyword evidence="3" id="KW-1185">Reference proteome</keyword>
<dbReference type="InterPro" id="IPR031709">
    <property type="entry name" value="PutAbiC"/>
</dbReference>
<dbReference type="Pfam" id="PF16872">
    <property type="entry name" value="putAbiC"/>
    <property type="match status" value="1"/>
</dbReference>
<reference evidence="2 3" key="1">
    <citation type="submission" date="2024-04" db="EMBL/GenBank/DDBJ databases">
        <title>Flavobacterium sp. DGU11 16S ribosomal RNA gene Genome sequencing and assembly.</title>
        <authorList>
            <person name="Park S."/>
        </authorList>
    </citation>
    <scope>NUCLEOTIDE SEQUENCE [LARGE SCALE GENOMIC DNA]</scope>
    <source>
        <strain evidence="2 3">DGU11</strain>
    </source>
</reference>
<feature type="transmembrane region" description="Helical" evidence="1">
    <location>
        <begin position="14"/>
        <end position="32"/>
    </location>
</feature>
<feature type="transmembrane region" description="Helical" evidence="1">
    <location>
        <begin position="52"/>
        <end position="72"/>
    </location>
</feature>
<dbReference type="EMBL" id="JBBYHR010000004">
    <property type="protein sequence ID" value="MEL1244308.1"/>
    <property type="molecule type" value="Genomic_DNA"/>
</dbReference>
<dbReference type="RefSeq" id="WP_341696626.1">
    <property type="nucleotide sequence ID" value="NZ_JBBYHR010000004.1"/>
</dbReference>
<protein>
    <submittedName>
        <fullName evidence="2">Phage abortive infection protein</fullName>
    </submittedName>
</protein>
<evidence type="ECO:0000313" key="2">
    <source>
        <dbReference type="EMBL" id="MEL1244308.1"/>
    </source>
</evidence>
<name>A0ABU9HVW7_9FLAO</name>
<evidence type="ECO:0000313" key="3">
    <source>
        <dbReference type="Proteomes" id="UP001464555"/>
    </source>
</evidence>
<evidence type="ECO:0000256" key="1">
    <source>
        <dbReference type="SAM" id="Phobius"/>
    </source>
</evidence>
<gene>
    <name evidence="2" type="ORF">AAEO56_08565</name>
</gene>
<keyword evidence="1" id="KW-0472">Membrane</keyword>
<keyword evidence="1" id="KW-0812">Transmembrane</keyword>
<dbReference type="Proteomes" id="UP001464555">
    <property type="component" value="Unassembled WGS sequence"/>
</dbReference>
<proteinExistence type="predicted"/>